<evidence type="ECO:0000256" key="7">
    <source>
        <dbReference type="ARBA" id="ARBA00023004"/>
    </source>
</evidence>
<dbReference type="GO" id="GO:0020037">
    <property type="term" value="F:heme binding"/>
    <property type="evidence" value="ECO:0007669"/>
    <property type="project" value="InterPro"/>
</dbReference>
<evidence type="ECO:0000256" key="5">
    <source>
        <dbReference type="ARBA" id="ARBA00022723"/>
    </source>
</evidence>
<gene>
    <name evidence="11" type="ORF">AMATHDRAFT_148375</name>
</gene>
<dbReference type="Pfam" id="PF00067">
    <property type="entry name" value="p450"/>
    <property type="match status" value="1"/>
</dbReference>
<dbReference type="PROSITE" id="PS00086">
    <property type="entry name" value="CYTOCHROME_P450"/>
    <property type="match status" value="1"/>
</dbReference>
<evidence type="ECO:0000313" key="12">
    <source>
        <dbReference type="Proteomes" id="UP000242287"/>
    </source>
</evidence>
<dbReference type="PANTHER" id="PTHR46300">
    <property type="entry name" value="P450, PUTATIVE (EUROFUNG)-RELATED-RELATED"/>
    <property type="match status" value="1"/>
</dbReference>
<dbReference type="OrthoDB" id="2789670at2759"/>
<name>A0A2A9NN27_9AGAR</name>
<evidence type="ECO:0000256" key="10">
    <source>
        <dbReference type="RuleBase" id="RU000461"/>
    </source>
</evidence>
<accession>A0A2A9NN27</accession>
<evidence type="ECO:0008006" key="13">
    <source>
        <dbReference type="Google" id="ProtNLM"/>
    </source>
</evidence>
<evidence type="ECO:0000256" key="1">
    <source>
        <dbReference type="ARBA" id="ARBA00001971"/>
    </source>
</evidence>
<dbReference type="PRINTS" id="PR00385">
    <property type="entry name" value="P450"/>
</dbReference>
<keyword evidence="12" id="KW-1185">Reference proteome</keyword>
<evidence type="ECO:0000256" key="9">
    <source>
        <dbReference type="PIRSR" id="PIRSR602401-1"/>
    </source>
</evidence>
<proteinExistence type="inferred from homology"/>
<dbReference type="InterPro" id="IPR001128">
    <property type="entry name" value="Cyt_P450"/>
</dbReference>
<keyword evidence="8 10" id="KW-0503">Monooxygenase</keyword>
<dbReference type="PRINTS" id="PR00463">
    <property type="entry name" value="EP450I"/>
</dbReference>
<evidence type="ECO:0000256" key="4">
    <source>
        <dbReference type="ARBA" id="ARBA00022617"/>
    </source>
</evidence>
<evidence type="ECO:0000256" key="2">
    <source>
        <dbReference type="ARBA" id="ARBA00005179"/>
    </source>
</evidence>
<keyword evidence="5 9" id="KW-0479">Metal-binding</keyword>
<dbReference type="Proteomes" id="UP000242287">
    <property type="component" value="Unassembled WGS sequence"/>
</dbReference>
<dbReference type="InterPro" id="IPR050364">
    <property type="entry name" value="Cytochrome_P450_fung"/>
</dbReference>
<keyword evidence="6 10" id="KW-0560">Oxidoreductase</keyword>
<reference evidence="11 12" key="1">
    <citation type="submission" date="2014-02" db="EMBL/GenBank/DDBJ databases">
        <title>Transposable element dynamics among asymbiotic and ectomycorrhizal Amanita fungi.</title>
        <authorList>
            <consortium name="DOE Joint Genome Institute"/>
            <person name="Hess J."/>
            <person name="Skrede I."/>
            <person name="Wolfe B."/>
            <person name="LaButti K."/>
            <person name="Ohm R.A."/>
            <person name="Grigoriev I.V."/>
            <person name="Pringle A."/>
        </authorList>
    </citation>
    <scope>NUCLEOTIDE SEQUENCE [LARGE SCALE GENOMIC DNA]</scope>
    <source>
        <strain evidence="11 12">SKay4041</strain>
    </source>
</reference>
<keyword evidence="7 9" id="KW-0408">Iron</keyword>
<evidence type="ECO:0000256" key="8">
    <source>
        <dbReference type="ARBA" id="ARBA00023033"/>
    </source>
</evidence>
<evidence type="ECO:0000256" key="3">
    <source>
        <dbReference type="ARBA" id="ARBA00010617"/>
    </source>
</evidence>
<dbReference type="InterPro" id="IPR002401">
    <property type="entry name" value="Cyt_P450_E_grp-I"/>
</dbReference>
<dbReference type="InterPro" id="IPR036396">
    <property type="entry name" value="Cyt_P450_sf"/>
</dbReference>
<dbReference type="Gene3D" id="1.10.630.10">
    <property type="entry name" value="Cytochrome P450"/>
    <property type="match status" value="1"/>
</dbReference>
<dbReference type="GO" id="GO:0016705">
    <property type="term" value="F:oxidoreductase activity, acting on paired donors, with incorporation or reduction of molecular oxygen"/>
    <property type="evidence" value="ECO:0007669"/>
    <property type="project" value="InterPro"/>
</dbReference>
<feature type="binding site" description="axial binding residue" evidence="9">
    <location>
        <position position="332"/>
    </location>
    <ligand>
        <name>heme</name>
        <dbReference type="ChEBI" id="CHEBI:30413"/>
    </ligand>
    <ligandPart>
        <name>Fe</name>
        <dbReference type="ChEBI" id="CHEBI:18248"/>
    </ligandPart>
</feature>
<keyword evidence="4 9" id="KW-0349">Heme</keyword>
<dbReference type="InterPro" id="IPR017972">
    <property type="entry name" value="Cyt_P450_CS"/>
</dbReference>
<comment type="cofactor">
    <cofactor evidence="1 9">
        <name>heme</name>
        <dbReference type="ChEBI" id="CHEBI:30413"/>
    </cofactor>
</comment>
<dbReference type="AlphaFoldDB" id="A0A2A9NN27"/>
<evidence type="ECO:0000313" key="11">
    <source>
        <dbReference type="EMBL" id="PFH49130.1"/>
    </source>
</evidence>
<dbReference type="SUPFAM" id="SSF48264">
    <property type="entry name" value="Cytochrome P450"/>
    <property type="match status" value="1"/>
</dbReference>
<dbReference type="PANTHER" id="PTHR46300:SF7">
    <property type="entry name" value="P450, PUTATIVE (EUROFUNG)-RELATED"/>
    <property type="match status" value="1"/>
</dbReference>
<protein>
    <recommendedName>
        <fullName evidence="13">Cytochrome P450</fullName>
    </recommendedName>
</protein>
<dbReference type="GO" id="GO:0004497">
    <property type="term" value="F:monooxygenase activity"/>
    <property type="evidence" value="ECO:0007669"/>
    <property type="project" value="UniProtKB-KW"/>
</dbReference>
<evidence type="ECO:0000256" key="6">
    <source>
        <dbReference type="ARBA" id="ARBA00023002"/>
    </source>
</evidence>
<comment type="pathway">
    <text evidence="2">Secondary metabolite biosynthesis.</text>
</comment>
<dbReference type="STRING" id="703135.A0A2A9NN27"/>
<sequence>MGYTHNLGLMPYDDQWRRHRRVFHENFHDDAIFQYHPTLMRETHTFLHDLLSSADNLAGRIRYLFGAEILDIVYGIRLDGPDDPYLLLIEEVAKGFDYATRSGIFLVEVIPAMKYIPKWFPGASFQRSAAHYKKMATLAQNKPFNHAKRALVDGTAKPSIVTRMIQAMADDLNRESEETTIRQVLSVAYSCKFALTSAAFEAFFVLMSKHPEVQKKAHAELEAVVGPDRLPTFEDRESLHYINAIIRELLRWMPVAPLGLPHLSTEADVYDGYFIPEGTAVFGNLWAILRDPEMYPNPAQFQPERYLKDGRLNLDGVLDPFSVVFGFGRRICPGKAFAEGAIYITVTAVLATFDILPPLDDNGQSIELSTDGAVVQPISCKCIVKPRSKAAADLIRACVAQDVT</sequence>
<dbReference type="GO" id="GO:0005506">
    <property type="term" value="F:iron ion binding"/>
    <property type="evidence" value="ECO:0007669"/>
    <property type="project" value="InterPro"/>
</dbReference>
<organism evidence="11 12">
    <name type="scientific">Amanita thiersii Skay4041</name>
    <dbReference type="NCBI Taxonomy" id="703135"/>
    <lineage>
        <taxon>Eukaryota</taxon>
        <taxon>Fungi</taxon>
        <taxon>Dikarya</taxon>
        <taxon>Basidiomycota</taxon>
        <taxon>Agaricomycotina</taxon>
        <taxon>Agaricomycetes</taxon>
        <taxon>Agaricomycetidae</taxon>
        <taxon>Agaricales</taxon>
        <taxon>Pluteineae</taxon>
        <taxon>Amanitaceae</taxon>
        <taxon>Amanita</taxon>
    </lineage>
</organism>
<dbReference type="EMBL" id="KZ302038">
    <property type="protein sequence ID" value="PFH49130.1"/>
    <property type="molecule type" value="Genomic_DNA"/>
</dbReference>
<comment type="similarity">
    <text evidence="3 10">Belongs to the cytochrome P450 family.</text>
</comment>
<dbReference type="CDD" id="cd11065">
    <property type="entry name" value="CYP64-like"/>
    <property type="match status" value="1"/>
</dbReference>